<organism evidence="2 3">
    <name type="scientific">Blastopirellula retiformator</name>
    <dbReference type="NCBI Taxonomy" id="2527970"/>
    <lineage>
        <taxon>Bacteria</taxon>
        <taxon>Pseudomonadati</taxon>
        <taxon>Planctomycetota</taxon>
        <taxon>Planctomycetia</taxon>
        <taxon>Pirellulales</taxon>
        <taxon>Pirellulaceae</taxon>
        <taxon>Blastopirellula</taxon>
    </lineage>
</organism>
<dbReference type="InterPro" id="IPR014914">
    <property type="entry name" value="RES_dom"/>
</dbReference>
<dbReference type="EMBL" id="SJPF01000001">
    <property type="protein sequence ID" value="TWT38871.1"/>
    <property type="molecule type" value="Genomic_DNA"/>
</dbReference>
<evidence type="ECO:0000259" key="1">
    <source>
        <dbReference type="SMART" id="SM00953"/>
    </source>
</evidence>
<comment type="caution">
    <text evidence="2">The sequence shown here is derived from an EMBL/GenBank/DDBJ whole genome shotgun (WGS) entry which is preliminary data.</text>
</comment>
<evidence type="ECO:0000313" key="3">
    <source>
        <dbReference type="Proteomes" id="UP000318878"/>
    </source>
</evidence>
<dbReference type="OrthoDB" id="282294at2"/>
<sequence length="202" mass="22394">MSTHSESPEVLQLFGTIKKLLPDAHSIDATLYRSVGTRYANTTDFLSGFGASHFGGRWNRRGILAVYGSLDAITATHEEYQAFLDYGLPGSSVRPRVMAGIQAKLRNVLDLTSTTTRRRIGFSLRELVEEDWQSLQSQGEESWTQAIGRGSRLAGFEAIRVPSARNKQGANLVVFPDQLHPGSSLQILRPDEFPPHPSKWPT</sequence>
<accession>A0A5C5VLK4</accession>
<dbReference type="RefSeq" id="WP_146429094.1">
    <property type="nucleotide sequence ID" value="NZ_SJPF01000001.1"/>
</dbReference>
<evidence type="ECO:0000313" key="2">
    <source>
        <dbReference type="EMBL" id="TWT38871.1"/>
    </source>
</evidence>
<protein>
    <submittedName>
        <fullName evidence="2">RES domain protein</fullName>
    </submittedName>
</protein>
<reference evidence="2 3" key="1">
    <citation type="submission" date="2019-02" db="EMBL/GenBank/DDBJ databases">
        <title>Deep-cultivation of Planctomycetes and their phenomic and genomic characterization uncovers novel biology.</title>
        <authorList>
            <person name="Wiegand S."/>
            <person name="Jogler M."/>
            <person name="Boedeker C."/>
            <person name="Pinto D."/>
            <person name="Vollmers J."/>
            <person name="Rivas-Marin E."/>
            <person name="Kohn T."/>
            <person name="Peeters S.H."/>
            <person name="Heuer A."/>
            <person name="Rast P."/>
            <person name="Oberbeckmann S."/>
            <person name="Bunk B."/>
            <person name="Jeske O."/>
            <person name="Meyerdierks A."/>
            <person name="Storesund J.E."/>
            <person name="Kallscheuer N."/>
            <person name="Luecker S."/>
            <person name="Lage O.M."/>
            <person name="Pohl T."/>
            <person name="Merkel B.J."/>
            <person name="Hornburger P."/>
            <person name="Mueller R.-W."/>
            <person name="Bruemmer F."/>
            <person name="Labrenz M."/>
            <person name="Spormann A.M."/>
            <person name="Op Den Camp H."/>
            <person name="Overmann J."/>
            <person name="Amann R."/>
            <person name="Jetten M.S.M."/>
            <person name="Mascher T."/>
            <person name="Medema M.H."/>
            <person name="Devos D.P."/>
            <person name="Kaster A.-K."/>
            <person name="Ovreas L."/>
            <person name="Rohde M."/>
            <person name="Galperin M.Y."/>
            <person name="Jogler C."/>
        </authorList>
    </citation>
    <scope>NUCLEOTIDE SEQUENCE [LARGE SCALE GENOMIC DNA]</scope>
    <source>
        <strain evidence="2 3">Enr8</strain>
    </source>
</reference>
<gene>
    <name evidence="2" type="ORF">Enr8_05650</name>
</gene>
<dbReference type="SMART" id="SM00953">
    <property type="entry name" value="RES"/>
    <property type="match status" value="1"/>
</dbReference>
<dbReference type="Pfam" id="PF08808">
    <property type="entry name" value="RES"/>
    <property type="match status" value="1"/>
</dbReference>
<keyword evidence="3" id="KW-1185">Reference proteome</keyword>
<feature type="domain" description="RES" evidence="1">
    <location>
        <begin position="45"/>
        <end position="190"/>
    </location>
</feature>
<name>A0A5C5VLK4_9BACT</name>
<dbReference type="Proteomes" id="UP000318878">
    <property type="component" value="Unassembled WGS sequence"/>
</dbReference>
<proteinExistence type="predicted"/>
<dbReference type="AlphaFoldDB" id="A0A5C5VLK4"/>